<dbReference type="PIRSF" id="PIRSF006060">
    <property type="entry name" value="AA_transporter"/>
    <property type="match status" value="1"/>
</dbReference>
<gene>
    <name evidence="7" type="ORF">SAMN04487966_11815</name>
</gene>
<feature type="transmembrane region" description="Helical" evidence="6">
    <location>
        <begin position="157"/>
        <end position="176"/>
    </location>
</feature>
<evidence type="ECO:0000256" key="5">
    <source>
        <dbReference type="ARBA" id="ARBA00023136"/>
    </source>
</evidence>
<dbReference type="Pfam" id="PF13520">
    <property type="entry name" value="AA_permease_2"/>
    <property type="match status" value="1"/>
</dbReference>
<evidence type="ECO:0000256" key="4">
    <source>
        <dbReference type="ARBA" id="ARBA00022989"/>
    </source>
</evidence>
<feature type="transmembrane region" description="Helical" evidence="6">
    <location>
        <begin position="229"/>
        <end position="248"/>
    </location>
</feature>
<keyword evidence="4 6" id="KW-1133">Transmembrane helix</keyword>
<comment type="subcellular location">
    <subcellularLocation>
        <location evidence="1">Cell membrane</location>
        <topology evidence="1">Multi-pass membrane protein</topology>
    </subcellularLocation>
</comment>
<feature type="transmembrane region" description="Helical" evidence="6">
    <location>
        <begin position="114"/>
        <end position="137"/>
    </location>
</feature>
<feature type="transmembrane region" description="Helical" evidence="6">
    <location>
        <begin position="395"/>
        <end position="419"/>
    </location>
</feature>
<evidence type="ECO:0000256" key="1">
    <source>
        <dbReference type="ARBA" id="ARBA00004651"/>
    </source>
</evidence>
<feature type="transmembrane region" description="Helical" evidence="6">
    <location>
        <begin position="364"/>
        <end position="383"/>
    </location>
</feature>
<organism evidence="7 8">
    <name type="scientific">Micrococcus terreus</name>
    <dbReference type="NCBI Taxonomy" id="574650"/>
    <lineage>
        <taxon>Bacteria</taxon>
        <taxon>Bacillati</taxon>
        <taxon>Actinomycetota</taxon>
        <taxon>Actinomycetes</taxon>
        <taxon>Micrococcales</taxon>
        <taxon>Micrococcaceae</taxon>
        <taxon>Micrococcus</taxon>
    </lineage>
</organism>
<keyword evidence="3 6" id="KW-0812">Transmembrane</keyword>
<dbReference type="GO" id="GO:0005886">
    <property type="term" value="C:plasma membrane"/>
    <property type="evidence" value="ECO:0007669"/>
    <property type="project" value="UniProtKB-SubCell"/>
</dbReference>
<feature type="transmembrane region" description="Helical" evidence="6">
    <location>
        <begin position="311"/>
        <end position="331"/>
    </location>
</feature>
<protein>
    <submittedName>
        <fullName evidence="7">Amino acid/polyamine/organocation transporter, APC superfamily</fullName>
    </submittedName>
</protein>
<keyword evidence="2" id="KW-1003">Cell membrane</keyword>
<keyword evidence="5 6" id="KW-0472">Membrane</keyword>
<dbReference type="STRING" id="574650.SAMN04487966_11815"/>
<dbReference type="InterPro" id="IPR050367">
    <property type="entry name" value="APC_superfamily"/>
</dbReference>
<feature type="transmembrane region" description="Helical" evidence="6">
    <location>
        <begin position="461"/>
        <end position="482"/>
    </location>
</feature>
<keyword evidence="8" id="KW-1185">Reference proteome</keyword>
<dbReference type="EMBL" id="FPCG01000018">
    <property type="protein sequence ID" value="SFV25074.1"/>
    <property type="molecule type" value="Genomic_DNA"/>
</dbReference>
<dbReference type="InterPro" id="IPR002293">
    <property type="entry name" value="AA/rel_permease1"/>
</dbReference>
<feature type="transmembrane region" description="Helical" evidence="6">
    <location>
        <begin position="183"/>
        <end position="203"/>
    </location>
</feature>
<feature type="transmembrane region" description="Helical" evidence="6">
    <location>
        <begin position="428"/>
        <end position="449"/>
    </location>
</feature>
<evidence type="ECO:0000313" key="8">
    <source>
        <dbReference type="Proteomes" id="UP000198881"/>
    </source>
</evidence>
<dbReference type="RefSeq" id="WP_091699635.1">
    <property type="nucleotide sequence ID" value="NZ_FPCG01000018.1"/>
</dbReference>
<evidence type="ECO:0000256" key="6">
    <source>
        <dbReference type="SAM" id="Phobius"/>
    </source>
</evidence>
<dbReference type="PANTHER" id="PTHR42770:SF16">
    <property type="entry name" value="AMINO ACID PERMEASE"/>
    <property type="match status" value="1"/>
</dbReference>
<accession>A0A1I7MT28</accession>
<feature type="transmembrane region" description="Helical" evidence="6">
    <location>
        <begin position="72"/>
        <end position="93"/>
    </location>
</feature>
<dbReference type="GO" id="GO:0022857">
    <property type="term" value="F:transmembrane transporter activity"/>
    <property type="evidence" value="ECO:0007669"/>
    <property type="project" value="InterPro"/>
</dbReference>
<proteinExistence type="predicted"/>
<evidence type="ECO:0000313" key="7">
    <source>
        <dbReference type="EMBL" id="SFV25074.1"/>
    </source>
</evidence>
<evidence type="ECO:0000256" key="2">
    <source>
        <dbReference type="ARBA" id="ARBA00022475"/>
    </source>
</evidence>
<reference evidence="7 8" key="1">
    <citation type="submission" date="2016-10" db="EMBL/GenBank/DDBJ databases">
        <authorList>
            <person name="de Groot N.N."/>
        </authorList>
    </citation>
    <scope>NUCLEOTIDE SEQUENCE [LARGE SCALE GENOMIC DNA]</scope>
    <source>
        <strain evidence="7 8">CGMCC 1.7054</strain>
    </source>
</reference>
<evidence type="ECO:0000256" key="3">
    <source>
        <dbReference type="ARBA" id="ARBA00022692"/>
    </source>
</evidence>
<dbReference type="Gene3D" id="1.20.1740.10">
    <property type="entry name" value="Amino acid/polyamine transporter I"/>
    <property type="match status" value="1"/>
</dbReference>
<dbReference type="AlphaFoldDB" id="A0A1I7MT28"/>
<name>A0A1I7MT28_9MICC</name>
<dbReference type="OrthoDB" id="137613at2"/>
<dbReference type="PANTHER" id="PTHR42770">
    <property type="entry name" value="AMINO ACID TRANSPORTER-RELATED"/>
    <property type="match status" value="1"/>
</dbReference>
<sequence length="497" mass="51638">MSEIGQTVASATGLAVGLQGGDAHRAQRGEPELRRTLGSPSIVFMVLAAAAPLTAATGVLPMSFLFSENFAAPVYFMAATVLLCLFAVGYIALSKYVDNAGAFYAYIGAGLGRVPGNAAAMLALGAYSLAVMALTIYAGPFTSNLVATFTPWTDSPWWLWSVLCCGLLALVGYRNVELSSRVLAVLLILEMAILVVLGTAIFLSGGKEGINPAALSPIEAFGQGSPASGIMWAVLCFVGFEATAVFRSEARDPDRTIPRATYAAAVLIGVLYVFVSLSIVTGAGTDGVGELIAVDPAAVLFALGDQYVGPWFSILVNVFLLGSVFACALSFHNVVARYQLTMGSTGLLPSYVGRVHAAHRVPSNASLVLSVTTLIAIIIAAVLNLDPVLQVFGPLIGILGFAVLTMMAAASIAAVVYFARPQQPRPGIFVRLVAPILATFGLLWVLVMSLTNIEVITGSKIGTVLVIALLIALPLTGVLVSLSQGRRAAPSDVPTAS</sequence>
<dbReference type="Proteomes" id="UP000198881">
    <property type="component" value="Unassembled WGS sequence"/>
</dbReference>
<feature type="transmembrane region" description="Helical" evidence="6">
    <location>
        <begin position="260"/>
        <end position="280"/>
    </location>
</feature>
<feature type="transmembrane region" description="Helical" evidence="6">
    <location>
        <begin position="42"/>
        <end position="66"/>
    </location>
</feature>